<protein>
    <submittedName>
        <fullName evidence="2">Uncharacterized protein</fullName>
    </submittedName>
</protein>
<accession>A0A6A6EXE6</accession>
<dbReference type="AlphaFoldDB" id="A0A6A6EXE6"/>
<evidence type="ECO:0000256" key="1">
    <source>
        <dbReference type="SAM" id="MobiDB-lite"/>
    </source>
</evidence>
<organism evidence="2 3">
    <name type="scientific">Cercospora zeae-maydis SCOH1-5</name>
    <dbReference type="NCBI Taxonomy" id="717836"/>
    <lineage>
        <taxon>Eukaryota</taxon>
        <taxon>Fungi</taxon>
        <taxon>Dikarya</taxon>
        <taxon>Ascomycota</taxon>
        <taxon>Pezizomycotina</taxon>
        <taxon>Dothideomycetes</taxon>
        <taxon>Dothideomycetidae</taxon>
        <taxon>Mycosphaerellales</taxon>
        <taxon>Mycosphaerellaceae</taxon>
        <taxon>Cercospora</taxon>
    </lineage>
</organism>
<gene>
    <name evidence="2" type="ORF">CERZMDRAFT_103431</name>
</gene>
<proteinExistence type="predicted"/>
<name>A0A6A6EXE6_9PEZI</name>
<evidence type="ECO:0000313" key="2">
    <source>
        <dbReference type="EMBL" id="KAF2206405.1"/>
    </source>
</evidence>
<dbReference type="Proteomes" id="UP000799539">
    <property type="component" value="Unassembled WGS sequence"/>
</dbReference>
<keyword evidence="3" id="KW-1185">Reference proteome</keyword>
<evidence type="ECO:0000313" key="3">
    <source>
        <dbReference type="Proteomes" id="UP000799539"/>
    </source>
</evidence>
<sequence>MVHCKQREERKAEAARVRRRRAKPGRAGPATNLWRIAEALEGLVTASPAIRSSYAI</sequence>
<feature type="compositionally biased region" description="Basic and acidic residues" evidence="1">
    <location>
        <begin position="1"/>
        <end position="16"/>
    </location>
</feature>
<dbReference type="EMBL" id="ML992722">
    <property type="protein sequence ID" value="KAF2206405.1"/>
    <property type="molecule type" value="Genomic_DNA"/>
</dbReference>
<reference evidence="2" key="1">
    <citation type="journal article" date="2020" name="Stud. Mycol.">
        <title>101 Dothideomycetes genomes: a test case for predicting lifestyles and emergence of pathogens.</title>
        <authorList>
            <person name="Haridas S."/>
            <person name="Albert R."/>
            <person name="Binder M."/>
            <person name="Bloem J."/>
            <person name="Labutti K."/>
            <person name="Salamov A."/>
            <person name="Andreopoulos B."/>
            <person name="Baker S."/>
            <person name="Barry K."/>
            <person name="Bills G."/>
            <person name="Bluhm B."/>
            <person name="Cannon C."/>
            <person name="Castanera R."/>
            <person name="Culley D."/>
            <person name="Daum C."/>
            <person name="Ezra D."/>
            <person name="Gonzalez J."/>
            <person name="Henrissat B."/>
            <person name="Kuo A."/>
            <person name="Liang C."/>
            <person name="Lipzen A."/>
            <person name="Lutzoni F."/>
            <person name="Magnuson J."/>
            <person name="Mondo S."/>
            <person name="Nolan M."/>
            <person name="Ohm R."/>
            <person name="Pangilinan J."/>
            <person name="Park H.-J."/>
            <person name="Ramirez L."/>
            <person name="Alfaro M."/>
            <person name="Sun H."/>
            <person name="Tritt A."/>
            <person name="Yoshinaga Y."/>
            <person name="Zwiers L.-H."/>
            <person name="Turgeon B."/>
            <person name="Goodwin S."/>
            <person name="Spatafora J."/>
            <person name="Crous P."/>
            <person name="Grigoriev I."/>
        </authorList>
    </citation>
    <scope>NUCLEOTIDE SEQUENCE</scope>
    <source>
        <strain evidence="2">SCOH1-5</strain>
    </source>
</reference>
<feature type="region of interest" description="Disordered" evidence="1">
    <location>
        <begin position="1"/>
        <end position="28"/>
    </location>
</feature>